<reference evidence="2" key="1">
    <citation type="submission" date="2020-03" db="EMBL/GenBank/DDBJ databases">
        <title>The deep terrestrial virosphere.</title>
        <authorList>
            <person name="Holmfeldt K."/>
            <person name="Nilsson E."/>
            <person name="Simone D."/>
            <person name="Lopez-Fernandez M."/>
            <person name="Wu X."/>
            <person name="de Brujin I."/>
            <person name="Lundin D."/>
            <person name="Andersson A."/>
            <person name="Bertilsson S."/>
            <person name="Dopson M."/>
        </authorList>
    </citation>
    <scope>NUCLEOTIDE SEQUENCE</scope>
    <source>
        <strain evidence="2">MM415A02991</strain>
    </source>
</reference>
<dbReference type="EMBL" id="MT141909">
    <property type="protein sequence ID" value="QJA71903.1"/>
    <property type="molecule type" value="Genomic_DNA"/>
</dbReference>
<proteinExistence type="predicted"/>
<organism evidence="2">
    <name type="scientific">viral metagenome</name>
    <dbReference type="NCBI Taxonomy" id="1070528"/>
    <lineage>
        <taxon>unclassified sequences</taxon>
        <taxon>metagenomes</taxon>
        <taxon>organismal metagenomes</taxon>
    </lineage>
</organism>
<feature type="compositionally biased region" description="Basic and acidic residues" evidence="1">
    <location>
        <begin position="566"/>
        <end position="585"/>
    </location>
</feature>
<feature type="compositionally biased region" description="Polar residues" evidence="1">
    <location>
        <begin position="528"/>
        <end position="539"/>
    </location>
</feature>
<evidence type="ECO:0000256" key="1">
    <source>
        <dbReference type="SAM" id="MobiDB-lite"/>
    </source>
</evidence>
<dbReference type="AlphaFoldDB" id="A0A6M3JPP4"/>
<accession>A0A6M3JPP4</accession>
<sequence>MADNFTWISEAVKDFNPLHTRMDRDRDLYNQLQYQLKDLDTGKPSKDVVNITLNEAKVFADRVQAFMNEASMQTIAEGRHLQDSETTLIENFDADIRYNIDMQIVARDISSLFAFLIEQACIRGILAARYISWENNGVFVPDLLPCDSRFLVYEYGRKDLAQAAFKTVRSKAAIEADYPLAINKIDGSKGGIWEHWNDKVGEIWLSSPADIPSATEGIKIDEKENIFGYVPFIIQGVGAGTMLQDEVSSGHRFESIFAADRFLYEHLNMLGSILQTLNYMTFNNVHQWESEAGTMAKNPPKPGTRKTIAIDKGTRGLFPVAVNDVNNATRMFYALLMGAIQRGSLPNVDYGNLTFPLSAVAISKLTQTKDAIFAPRLNAIAWFYRKLHYMIRDQYVKGGYQAEIGEEGMERTYNAADLDKKYKISFRFHAVSPEQDIANYAVAAQARAVGISQHTTFRDIIKLQDPEGEMMKSRAERVEQLDPIIGLFRYGHALIDQGSEQSFMESELVIDQVEKMLRQKYTVVDQMPEQTGRGQTPQSLVPLLEGGGGRGVPPNTDEGQTETPEDMMRQQERRQETLRKQAQEG</sequence>
<feature type="region of interest" description="Disordered" evidence="1">
    <location>
        <begin position="526"/>
        <end position="585"/>
    </location>
</feature>
<name>A0A6M3JPP4_9ZZZZ</name>
<gene>
    <name evidence="2" type="ORF">MM415A02991_0003</name>
</gene>
<evidence type="ECO:0000313" key="2">
    <source>
        <dbReference type="EMBL" id="QJA71903.1"/>
    </source>
</evidence>
<evidence type="ECO:0008006" key="3">
    <source>
        <dbReference type="Google" id="ProtNLM"/>
    </source>
</evidence>
<protein>
    <recommendedName>
        <fullName evidence="3">Portal protein</fullName>
    </recommendedName>
</protein>